<evidence type="ECO:0000256" key="3">
    <source>
        <dbReference type="ARBA" id="ARBA00022670"/>
    </source>
</evidence>
<dbReference type="Gene3D" id="1.20.58.860">
    <property type="match status" value="1"/>
</dbReference>
<accession>A0A1Y2HSR2</accession>
<keyword evidence="3 7" id="KW-0645">Protease</keyword>
<dbReference type="InterPro" id="IPR038765">
    <property type="entry name" value="Papain-like_cys_pep_sf"/>
</dbReference>
<feature type="site" description="Important for enzyme activity" evidence="7">
    <location>
        <position position="207"/>
    </location>
</feature>
<dbReference type="PANTHER" id="PTHR10589">
    <property type="entry name" value="UBIQUITIN CARBOXYL-TERMINAL HYDROLASE"/>
    <property type="match status" value="1"/>
</dbReference>
<name>A0A1Y2HSR2_9FUNG</name>
<keyword evidence="5 7" id="KW-0378">Hydrolase</keyword>
<feature type="region of interest" description="Disordered" evidence="8">
    <location>
        <begin position="153"/>
        <end position="173"/>
    </location>
</feature>
<proteinExistence type="inferred from homology"/>
<evidence type="ECO:0000256" key="1">
    <source>
        <dbReference type="ARBA" id="ARBA00000707"/>
    </source>
</evidence>
<feature type="active site" description="Nucleophile" evidence="7">
    <location>
        <position position="75"/>
    </location>
</feature>
<dbReference type="Pfam" id="PF01088">
    <property type="entry name" value="Peptidase_C12"/>
    <property type="match status" value="1"/>
</dbReference>
<protein>
    <recommendedName>
        <fullName evidence="2 7">ubiquitinyl hydrolase 1</fullName>
        <ecNumber evidence="2 7">3.4.19.12</ecNumber>
    </recommendedName>
</protein>
<evidence type="ECO:0000256" key="4">
    <source>
        <dbReference type="ARBA" id="ARBA00022786"/>
    </source>
</evidence>
<dbReference type="EMBL" id="MCFL01000014">
    <property type="protein sequence ID" value="ORZ36974.1"/>
    <property type="molecule type" value="Genomic_DNA"/>
</dbReference>
<dbReference type="Proteomes" id="UP000193411">
    <property type="component" value="Unassembled WGS sequence"/>
</dbReference>
<feature type="domain" description="UCH catalytic" evidence="9">
    <location>
        <begin position="1"/>
        <end position="254"/>
    </location>
</feature>
<keyword evidence="6 7" id="KW-0788">Thiol protease</keyword>
<dbReference type="SUPFAM" id="SSF54001">
    <property type="entry name" value="Cysteine proteinases"/>
    <property type="match status" value="1"/>
</dbReference>
<evidence type="ECO:0000256" key="5">
    <source>
        <dbReference type="ARBA" id="ARBA00022801"/>
    </source>
</evidence>
<dbReference type="PROSITE" id="PS52048">
    <property type="entry name" value="UCH_DOMAIN"/>
    <property type="match status" value="1"/>
</dbReference>
<dbReference type="OrthoDB" id="1924260at2759"/>
<feature type="site" description="Transition state stabilizer" evidence="7">
    <location>
        <position position="69"/>
    </location>
</feature>
<comment type="similarity">
    <text evidence="7">Belongs to the peptidase C12 family.</text>
</comment>
<comment type="caution">
    <text evidence="10">The sequence shown here is derived from an EMBL/GenBank/DDBJ whole genome shotgun (WGS) entry which is preliminary data.</text>
</comment>
<organism evidence="10 11">
    <name type="scientific">Catenaria anguillulae PL171</name>
    <dbReference type="NCBI Taxonomy" id="765915"/>
    <lineage>
        <taxon>Eukaryota</taxon>
        <taxon>Fungi</taxon>
        <taxon>Fungi incertae sedis</taxon>
        <taxon>Blastocladiomycota</taxon>
        <taxon>Blastocladiomycetes</taxon>
        <taxon>Blastocladiales</taxon>
        <taxon>Catenariaceae</taxon>
        <taxon>Catenaria</taxon>
    </lineage>
</organism>
<dbReference type="EC" id="3.4.19.12" evidence="2 7"/>
<evidence type="ECO:0000313" key="11">
    <source>
        <dbReference type="Proteomes" id="UP000193411"/>
    </source>
</evidence>
<dbReference type="AlphaFoldDB" id="A0A1Y2HSR2"/>
<reference evidence="10 11" key="1">
    <citation type="submission" date="2016-07" db="EMBL/GenBank/DDBJ databases">
        <title>Pervasive Adenine N6-methylation of Active Genes in Fungi.</title>
        <authorList>
            <consortium name="DOE Joint Genome Institute"/>
            <person name="Mondo S.J."/>
            <person name="Dannebaum R.O."/>
            <person name="Kuo R.C."/>
            <person name="Labutti K."/>
            <person name="Haridas S."/>
            <person name="Kuo A."/>
            <person name="Salamov A."/>
            <person name="Ahrendt S.R."/>
            <person name="Lipzen A."/>
            <person name="Sullivan W."/>
            <person name="Andreopoulos W.B."/>
            <person name="Clum A."/>
            <person name="Lindquist E."/>
            <person name="Daum C."/>
            <person name="Ramamoorthy G.K."/>
            <person name="Gryganskyi A."/>
            <person name="Culley D."/>
            <person name="Magnuson J.K."/>
            <person name="James T.Y."/>
            <person name="O'Malley M.A."/>
            <person name="Stajich J.E."/>
            <person name="Spatafora J.W."/>
            <person name="Visel A."/>
            <person name="Grigoriev I.V."/>
        </authorList>
    </citation>
    <scope>NUCLEOTIDE SEQUENCE [LARGE SCALE GENOMIC DNA]</scope>
    <source>
        <strain evidence="10 11">PL171</strain>
    </source>
</reference>
<gene>
    <name evidence="10" type="ORF">BCR44DRAFT_44127</name>
</gene>
<sequence length="334" mass="36391">MAELGVKGLSVLEVFSLFEGSISSENEPVGLILCLPFNDYAKSKSRSGALRDTAAAQPEGANSMFFCNQVIANACGTIALMHVIMNVNRDPTGPQCPGFDLGPELSRHLDFVEPLQPSVRGLCLSNDMFLRRVHNGFGNLPASMDFADEPVTVAEPEPSTTARSKRKKAADTDGDAAAAADTITQMLDSAFHFVALIPFHGRLWELDGLRADPTDLGTLPPADTKPWYNVALELIASRIDLDNPPDLNLLAIVPDPVPKLTKTAAAAEAEAAARELRHEKELRAQYEGERIRANFNYLPFYHDFLAEVAAERERSDVVARAIEEGFQAAEDKTK</sequence>
<dbReference type="InterPro" id="IPR036959">
    <property type="entry name" value="Peptidase_C12_UCH_sf"/>
</dbReference>
<evidence type="ECO:0000256" key="8">
    <source>
        <dbReference type="SAM" id="MobiDB-lite"/>
    </source>
</evidence>
<evidence type="ECO:0000256" key="7">
    <source>
        <dbReference type="PROSITE-ProRule" id="PRU01393"/>
    </source>
</evidence>
<keyword evidence="4 7" id="KW-0833">Ubl conjugation pathway</keyword>
<feature type="active site" description="Proton donor" evidence="7">
    <location>
        <position position="192"/>
    </location>
</feature>
<dbReference type="GO" id="GO:0005737">
    <property type="term" value="C:cytoplasm"/>
    <property type="evidence" value="ECO:0007669"/>
    <property type="project" value="TreeGrafter"/>
</dbReference>
<dbReference type="PANTHER" id="PTHR10589:SF29">
    <property type="entry name" value="UBIQUITIN CARBOXYL-TERMINAL HYDROLASE"/>
    <property type="match status" value="1"/>
</dbReference>
<comment type="catalytic activity">
    <reaction evidence="1 7">
        <text>Thiol-dependent hydrolysis of ester, thioester, amide, peptide and isopeptide bonds formed by the C-terminal Gly of ubiquitin (a 76-residue protein attached to proteins as an intracellular targeting signal).</text>
        <dbReference type="EC" id="3.4.19.12"/>
    </reaction>
</comment>
<dbReference type="GO" id="GO:0016579">
    <property type="term" value="P:protein deubiquitination"/>
    <property type="evidence" value="ECO:0007669"/>
    <property type="project" value="TreeGrafter"/>
</dbReference>
<dbReference type="GO" id="GO:0004843">
    <property type="term" value="F:cysteine-type deubiquitinase activity"/>
    <property type="evidence" value="ECO:0007669"/>
    <property type="project" value="UniProtKB-UniRule"/>
</dbReference>
<evidence type="ECO:0000256" key="6">
    <source>
        <dbReference type="ARBA" id="ARBA00022807"/>
    </source>
</evidence>
<evidence type="ECO:0000256" key="2">
    <source>
        <dbReference type="ARBA" id="ARBA00012759"/>
    </source>
</evidence>
<dbReference type="GO" id="GO:0006511">
    <property type="term" value="P:ubiquitin-dependent protein catabolic process"/>
    <property type="evidence" value="ECO:0007669"/>
    <property type="project" value="UniProtKB-UniRule"/>
</dbReference>
<keyword evidence="11" id="KW-1185">Reference proteome</keyword>
<evidence type="ECO:0000259" key="9">
    <source>
        <dbReference type="PROSITE" id="PS52048"/>
    </source>
</evidence>
<dbReference type="InterPro" id="IPR001578">
    <property type="entry name" value="Peptidase_C12_UCH"/>
</dbReference>
<evidence type="ECO:0000313" key="10">
    <source>
        <dbReference type="EMBL" id="ORZ36974.1"/>
    </source>
</evidence>
<dbReference type="STRING" id="765915.A0A1Y2HSR2"/>
<dbReference type="Gene3D" id="3.40.532.10">
    <property type="entry name" value="Peptidase C12, ubiquitin carboxyl-terminal hydrolase"/>
    <property type="match status" value="1"/>
</dbReference>